<comment type="caution">
    <text evidence="3">The sequence shown here is derived from an EMBL/GenBank/DDBJ whole genome shotgun (WGS) entry which is preliminary data.</text>
</comment>
<evidence type="ECO:0000313" key="4">
    <source>
        <dbReference type="Proteomes" id="UP001597373"/>
    </source>
</evidence>
<evidence type="ECO:0000313" key="3">
    <source>
        <dbReference type="EMBL" id="MFD2259946.1"/>
    </source>
</evidence>
<evidence type="ECO:0000256" key="1">
    <source>
        <dbReference type="ARBA" id="ARBA00023002"/>
    </source>
</evidence>
<dbReference type="InterPro" id="IPR016162">
    <property type="entry name" value="Ald_DH_N"/>
</dbReference>
<evidence type="ECO:0000259" key="2">
    <source>
        <dbReference type="Pfam" id="PF00171"/>
    </source>
</evidence>
<dbReference type="RefSeq" id="WP_345099532.1">
    <property type="nucleotide sequence ID" value="NZ_BAABGS010000064.1"/>
</dbReference>
<name>A0ABW5DHG8_9HYPH</name>
<dbReference type="Pfam" id="PF00171">
    <property type="entry name" value="Aldedh"/>
    <property type="match status" value="1"/>
</dbReference>
<dbReference type="InterPro" id="IPR016161">
    <property type="entry name" value="Ald_DH/histidinol_DH"/>
</dbReference>
<organism evidence="3 4">
    <name type="scientific">Chelativorans composti</name>
    <dbReference type="NCBI Taxonomy" id="768533"/>
    <lineage>
        <taxon>Bacteria</taxon>
        <taxon>Pseudomonadati</taxon>
        <taxon>Pseudomonadota</taxon>
        <taxon>Alphaproteobacteria</taxon>
        <taxon>Hyphomicrobiales</taxon>
        <taxon>Phyllobacteriaceae</taxon>
        <taxon>Chelativorans</taxon>
    </lineage>
</organism>
<dbReference type="EMBL" id="JBHUIR010000031">
    <property type="protein sequence ID" value="MFD2259946.1"/>
    <property type="molecule type" value="Genomic_DNA"/>
</dbReference>
<dbReference type="Proteomes" id="UP001597373">
    <property type="component" value="Unassembled WGS sequence"/>
</dbReference>
<protein>
    <submittedName>
        <fullName evidence="3">Aldehyde dehydrogenase family protein</fullName>
    </submittedName>
</protein>
<sequence>MPARMSFAAKGVVNSVNEQGTEVGEALVASPDVLVISFTGSSATGKRIMAAAAPH</sequence>
<proteinExistence type="predicted"/>
<keyword evidence="1" id="KW-0560">Oxidoreductase</keyword>
<dbReference type="InterPro" id="IPR015590">
    <property type="entry name" value="Aldehyde_DH_dom"/>
</dbReference>
<reference evidence="4" key="1">
    <citation type="journal article" date="2019" name="Int. J. Syst. Evol. Microbiol.">
        <title>The Global Catalogue of Microorganisms (GCM) 10K type strain sequencing project: providing services to taxonomists for standard genome sequencing and annotation.</title>
        <authorList>
            <consortium name="The Broad Institute Genomics Platform"/>
            <consortium name="The Broad Institute Genome Sequencing Center for Infectious Disease"/>
            <person name="Wu L."/>
            <person name="Ma J."/>
        </authorList>
    </citation>
    <scope>NUCLEOTIDE SEQUENCE [LARGE SCALE GENOMIC DNA]</scope>
    <source>
        <strain evidence="4">KCTC 23707</strain>
    </source>
</reference>
<gene>
    <name evidence="3" type="ORF">ACFSMZ_09235</name>
</gene>
<feature type="domain" description="Aldehyde dehydrogenase" evidence="2">
    <location>
        <begin position="10"/>
        <end position="53"/>
    </location>
</feature>
<dbReference type="SUPFAM" id="SSF53720">
    <property type="entry name" value="ALDH-like"/>
    <property type="match status" value="1"/>
</dbReference>
<dbReference type="Gene3D" id="3.40.605.10">
    <property type="entry name" value="Aldehyde Dehydrogenase, Chain A, domain 1"/>
    <property type="match status" value="1"/>
</dbReference>
<accession>A0ABW5DHG8</accession>
<keyword evidence="4" id="KW-1185">Reference proteome</keyword>